<comment type="caution">
    <text evidence="7">The sequence shown here is derived from an EMBL/GenBank/DDBJ whole genome shotgun (WGS) entry which is preliminary data.</text>
</comment>
<evidence type="ECO:0000256" key="4">
    <source>
        <dbReference type="ARBA" id="ARBA00023004"/>
    </source>
</evidence>
<dbReference type="InterPro" id="IPR012292">
    <property type="entry name" value="Globin/Proto"/>
</dbReference>
<dbReference type="GO" id="GO:0020037">
    <property type="term" value="F:heme binding"/>
    <property type="evidence" value="ECO:0007669"/>
    <property type="project" value="InterPro"/>
</dbReference>
<dbReference type="Pfam" id="PF00042">
    <property type="entry name" value="Globin"/>
    <property type="match status" value="1"/>
</dbReference>
<feature type="domain" description="Globin" evidence="6">
    <location>
        <begin position="3"/>
        <end position="149"/>
    </location>
</feature>
<dbReference type="AlphaFoldDB" id="A0A5J4NX63"/>
<organism evidence="7 8">
    <name type="scientific">Paragonimus westermani</name>
    <dbReference type="NCBI Taxonomy" id="34504"/>
    <lineage>
        <taxon>Eukaryota</taxon>
        <taxon>Metazoa</taxon>
        <taxon>Spiralia</taxon>
        <taxon>Lophotrochozoa</taxon>
        <taxon>Platyhelminthes</taxon>
        <taxon>Trematoda</taxon>
        <taxon>Digenea</taxon>
        <taxon>Plagiorchiida</taxon>
        <taxon>Troglotremata</taxon>
        <taxon>Troglotrematidae</taxon>
        <taxon>Paragonimus</taxon>
    </lineage>
</organism>
<dbReference type="Gene3D" id="1.10.490.10">
    <property type="entry name" value="Globins"/>
    <property type="match status" value="1"/>
</dbReference>
<evidence type="ECO:0000259" key="6">
    <source>
        <dbReference type="PROSITE" id="PS01033"/>
    </source>
</evidence>
<evidence type="ECO:0000313" key="8">
    <source>
        <dbReference type="Proteomes" id="UP000324629"/>
    </source>
</evidence>
<evidence type="ECO:0000313" key="7">
    <source>
        <dbReference type="EMBL" id="KAA3680143.1"/>
    </source>
</evidence>
<keyword evidence="8" id="KW-1185">Reference proteome</keyword>
<keyword evidence="3" id="KW-0479">Metal-binding</keyword>
<dbReference type="GO" id="GO:0019825">
    <property type="term" value="F:oxygen binding"/>
    <property type="evidence" value="ECO:0007669"/>
    <property type="project" value="InterPro"/>
</dbReference>
<sequence>MTPLTQTEVDGVVAELSPFLASDVKKLELGLGAYKALFKAKPEYIQLFSKLQGLNIDNVFQSEGIKYYAGTLVAELVKTFTVAAKEEELRKALLHTAQQHTSRNLNKQQLMSGEPIFIEFFNKTLSKPENKAAMEKFLKHAFSAIASHI</sequence>
<dbReference type="Proteomes" id="UP000324629">
    <property type="component" value="Unassembled WGS sequence"/>
</dbReference>
<dbReference type="GO" id="GO:0005344">
    <property type="term" value="F:oxygen carrier activity"/>
    <property type="evidence" value="ECO:0007669"/>
    <property type="project" value="UniProtKB-KW"/>
</dbReference>
<dbReference type="InterPro" id="IPR009050">
    <property type="entry name" value="Globin-like_sf"/>
</dbReference>
<name>A0A5J4NX63_9TREM</name>
<dbReference type="InterPro" id="IPR044399">
    <property type="entry name" value="Mb-like_M"/>
</dbReference>
<gene>
    <name evidence="7" type="ORF">DEA37_0008340</name>
</gene>
<dbReference type="SUPFAM" id="SSF46458">
    <property type="entry name" value="Globin-like"/>
    <property type="match status" value="1"/>
</dbReference>
<keyword evidence="4" id="KW-0408">Iron</keyword>
<keyword evidence="2 5" id="KW-0349">Heme</keyword>
<accession>A0A5J4NX63</accession>
<dbReference type="CDD" id="cd01040">
    <property type="entry name" value="Mb-like"/>
    <property type="match status" value="1"/>
</dbReference>
<dbReference type="GO" id="GO:0046872">
    <property type="term" value="F:metal ion binding"/>
    <property type="evidence" value="ECO:0007669"/>
    <property type="project" value="UniProtKB-KW"/>
</dbReference>
<keyword evidence="5" id="KW-0561">Oxygen transport</keyword>
<dbReference type="PROSITE" id="PS01033">
    <property type="entry name" value="GLOBIN"/>
    <property type="match status" value="1"/>
</dbReference>
<evidence type="ECO:0000256" key="1">
    <source>
        <dbReference type="ARBA" id="ARBA00022448"/>
    </source>
</evidence>
<keyword evidence="1 5" id="KW-0813">Transport</keyword>
<proteinExistence type="inferred from homology"/>
<dbReference type="InterPro" id="IPR000971">
    <property type="entry name" value="Globin"/>
</dbReference>
<protein>
    <recommendedName>
        <fullName evidence="6">Globin domain-containing protein</fullName>
    </recommendedName>
</protein>
<evidence type="ECO:0000256" key="3">
    <source>
        <dbReference type="ARBA" id="ARBA00022723"/>
    </source>
</evidence>
<comment type="similarity">
    <text evidence="5">Belongs to the globin family.</text>
</comment>
<dbReference type="EMBL" id="QNGE01000525">
    <property type="protein sequence ID" value="KAA3680143.1"/>
    <property type="molecule type" value="Genomic_DNA"/>
</dbReference>
<evidence type="ECO:0000256" key="5">
    <source>
        <dbReference type="RuleBase" id="RU000356"/>
    </source>
</evidence>
<evidence type="ECO:0000256" key="2">
    <source>
        <dbReference type="ARBA" id="ARBA00022617"/>
    </source>
</evidence>
<reference evidence="7 8" key="1">
    <citation type="journal article" date="2019" name="Gigascience">
        <title>Whole-genome sequence of the oriental lung fluke Paragonimus westermani.</title>
        <authorList>
            <person name="Oey H."/>
            <person name="Zakrzewski M."/>
            <person name="Narain K."/>
            <person name="Devi K.R."/>
            <person name="Agatsuma T."/>
            <person name="Nawaratna S."/>
            <person name="Gobert G.N."/>
            <person name="Jones M.K."/>
            <person name="Ragan M.A."/>
            <person name="McManus D.P."/>
            <person name="Krause L."/>
        </authorList>
    </citation>
    <scope>NUCLEOTIDE SEQUENCE [LARGE SCALE GENOMIC DNA]</scope>
    <source>
        <strain evidence="7 8">IND2009</strain>
    </source>
</reference>